<proteinExistence type="predicted"/>
<dbReference type="SUPFAM" id="SSF52540">
    <property type="entry name" value="P-loop containing nucleoside triphosphate hydrolases"/>
    <property type="match status" value="1"/>
</dbReference>
<keyword evidence="1" id="KW-1133">Transmembrane helix</keyword>
<dbReference type="EMBL" id="JAMJPK010000001">
    <property type="protein sequence ID" value="MCL7939346.1"/>
    <property type="molecule type" value="Genomic_DNA"/>
</dbReference>
<evidence type="ECO:0000313" key="2">
    <source>
        <dbReference type="EMBL" id="MCL7939346.1"/>
    </source>
</evidence>
<reference evidence="2" key="1">
    <citation type="submission" date="2022-05" db="EMBL/GenBank/DDBJ databases">
        <title>Halomonas geminus sp. nov. and Halomonas llamarensis sp. nov. isolated from high-altitude salars of the Atacama Desert.</title>
        <authorList>
            <person name="Hintersatz C."/>
            <person name="Rojas L.A."/>
            <person name="Wei T.-S."/>
            <person name="Kutschke S."/>
            <person name="Lehmann F."/>
            <person name="Jain R."/>
            <person name="Pollmann K."/>
        </authorList>
    </citation>
    <scope>NUCLEOTIDE SEQUENCE</scope>
    <source>
        <strain evidence="2">ATCH28</strain>
    </source>
</reference>
<dbReference type="RefSeq" id="WP_250059344.1">
    <property type="nucleotide sequence ID" value="NZ_JAMJPK010000001.1"/>
</dbReference>
<keyword evidence="1" id="KW-0812">Transmembrane</keyword>
<organism evidence="2 3">
    <name type="scientific">Halomonas gemina</name>
    <dbReference type="NCBI Taxonomy" id="2945105"/>
    <lineage>
        <taxon>Bacteria</taxon>
        <taxon>Pseudomonadati</taxon>
        <taxon>Pseudomonadota</taxon>
        <taxon>Gammaproteobacteria</taxon>
        <taxon>Oceanospirillales</taxon>
        <taxon>Halomonadaceae</taxon>
        <taxon>Halomonas</taxon>
    </lineage>
</organism>
<dbReference type="Gene3D" id="3.40.50.300">
    <property type="entry name" value="P-loop containing nucleotide triphosphate hydrolases"/>
    <property type="match status" value="1"/>
</dbReference>
<name>A0ABT0SXF3_9GAMM</name>
<keyword evidence="1" id="KW-0472">Membrane</keyword>
<dbReference type="Proteomes" id="UP001165369">
    <property type="component" value="Unassembled WGS sequence"/>
</dbReference>
<sequence length="392" mass="43802">MTLLLTLIEGVGLYVAWWLRSLIAWRDPRAPMTLRRFIVLLLGMPIFLLVQLVHATCLLLDELLFPSYRKIAIKRPLFITGIPRSGTTFLHRTLAVDGERYTTLTTWEALLAPSIVQRRIIQGLARIDGLLGGPGRRILGVLTRRLAGRLTEIHEVGLEAAEEDYLALLPAAGCFILLLAFPGAIGLQRLGHLDRQMPCNRRQRLLRFYRSCLQRHLYSDGGRRFLLSKNAAFGSWITGLQAICPDARFILCIREPLAALSSQISSIDSARALFGTAVNSEALQRLFAHQFAETLEHMAATVPNSPTNRIAVVDMADLGADPATVIPATLVRLDIPVSQALMVHLAMLPRRQPSRHQHSVDRLALPSGELEQRLYPPYHRLADLPHRTRIAT</sequence>
<keyword evidence="3" id="KW-1185">Reference proteome</keyword>
<dbReference type="Pfam" id="PF13469">
    <property type="entry name" value="Sulfotransfer_3"/>
    <property type="match status" value="1"/>
</dbReference>
<feature type="transmembrane region" description="Helical" evidence="1">
    <location>
        <begin position="6"/>
        <end position="25"/>
    </location>
</feature>
<feature type="transmembrane region" description="Helical" evidence="1">
    <location>
        <begin position="37"/>
        <end position="60"/>
    </location>
</feature>
<dbReference type="InterPro" id="IPR052736">
    <property type="entry name" value="Stf3_sulfotransferase"/>
</dbReference>
<comment type="caution">
    <text evidence="2">The sequence shown here is derived from an EMBL/GenBank/DDBJ whole genome shotgun (WGS) entry which is preliminary data.</text>
</comment>
<gene>
    <name evidence="2" type="ORF">M8009_03385</name>
</gene>
<dbReference type="PANTHER" id="PTHR36451">
    <property type="entry name" value="PAPS-DEPENDENT SULFOTRANSFERASE STF3"/>
    <property type="match status" value="1"/>
</dbReference>
<evidence type="ECO:0000313" key="3">
    <source>
        <dbReference type="Proteomes" id="UP001165369"/>
    </source>
</evidence>
<dbReference type="InterPro" id="IPR027417">
    <property type="entry name" value="P-loop_NTPase"/>
</dbReference>
<protein>
    <submittedName>
        <fullName evidence="2">Sulfotransferase</fullName>
    </submittedName>
</protein>
<dbReference type="PANTHER" id="PTHR36451:SF1">
    <property type="entry name" value="OMEGA-HYDROXY-BETA-DIHYDROMENAQUINONE-9 SULFOTRANSFERASE STF3"/>
    <property type="match status" value="1"/>
</dbReference>
<feature type="transmembrane region" description="Helical" evidence="1">
    <location>
        <begin position="165"/>
        <end position="187"/>
    </location>
</feature>
<evidence type="ECO:0000256" key="1">
    <source>
        <dbReference type="SAM" id="Phobius"/>
    </source>
</evidence>
<accession>A0ABT0SXF3</accession>